<organism evidence="1 2">
    <name type="scientific">Chaenocephalus aceratus</name>
    <name type="common">Blackfin icefish</name>
    <name type="synonym">Chaenichthys aceratus</name>
    <dbReference type="NCBI Taxonomy" id="36190"/>
    <lineage>
        <taxon>Eukaryota</taxon>
        <taxon>Metazoa</taxon>
        <taxon>Chordata</taxon>
        <taxon>Craniata</taxon>
        <taxon>Vertebrata</taxon>
        <taxon>Euteleostomi</taxon>
        <taxon>Actinopterygii</taxon>
        <taxon>Neopterygii</taxon>
        <taxon>Teleostei</taxon>
        <taxon>Neoteleostei</taxon>
        <taxon>Acanthomorphata</taxon>
        <taxon>Eupercaria</taxon>
        <taxon>Perciformes</taxon>
        <taxon>Notothenioidei</taxon>
        <taxon>Channichthyidae</taxon>
        <taxon>Chaenocephalus</taxon>
    </lineage>
</organism>
<reference evidence="1" key="1">
    <citation type="submission" date="2022-05" db="EMBL/GenBank/DDBJ databases">
        <title>Chromosome-level genome of Chaenocephalus aceratus.</title>
        <authorList>
            <person name="Park H."/>
        </authorList>
    </citation>
    <scope>NUCLEOTIDE SEQUENCE</scope>
    <source>
        <strain evidence="1">KU_202001</strain>
    </source>
</reference>
<evidence type="ECO:0000313" key="1">
    <source>
        <dbReference type="EMBL" id="KAI4825858.1"/>
    </source>
</evidence>
<gene>
    <name evidence="1" type="ORF">KUCAC02_021523</name>
</gene>
<evidence type="ECO:0000313" key="2">
    <source>
        <dbReference type="Proteomes" id="UP001057452"/>
    </source>
</evidence>
<dbReference type="Proteomes" id="UP001057452">
    <property type="component" value="Chromosome 6"/>
</dbReference>
<keyword evidence="2" id="KW-1185">Reference proteome</keyword>
<proteinExistence type="predicted"/>
<name>A0ACB9XFN4_CHAAC</name>
<protein>
    <submittedName>
        <fullName evidence="1">Uncharacterized protein</fullName>
    </submittedName>
</protein>
<accession>A0ACB9XFN4</accession>
<sequence>MEIEEPRADSRVSMISFRPGVQEQSSSGDSVIDIRKQKSVEAIIYQEVRRLTDPVLEDLPDQVNALLKGEGSKEVTCFIRSLFIPALFQLAFRE</sequence>
<comment type="caution">
    <text evidence="1">The sequence shown here is derived from an EMBL/GenBank/DDBJ whole genome shotgun (WGS) entry which is preliminary data.</text>
</comment>
<dbReference type="EMBL" id="CM043790">
    <property type="protein sequence ID" value="KAI4825858.1"/>
    <property type="molecule type" value="Genomic_DNA"/>
</dbReference>